<gene>
    <name evidence="3" type="ORF">OO7_04834</name>
</gene>
<protein>
    <recommendedName>
        <fullName evidence="5">Prepilin peptidase dependent protein A</fullName>
    </recommendedName>
</protein>
<dbReference type="AlphaFoldDB" id="K8WHU9"/>
<sequence length="159" mass="18304">MKIRNQQNGFTLIEILVVIFICSFALIPALHNWHKQQQREYLIDTARQVAAFIYRHFMEGIYLNQHRILFVDPLKDNWKITIKDAITKDQIGQLVADKFNHVAIKSATRTSIDLYGKQGTSHAFRIELQNDFGQMTIFMSASGRVRGCSNKKIVGVPHC</sequence>
<dbReference type="InterPro" id="IPR045584">
    <property type="entry name" value="Pilin-like"/>
</dbReference>
<dbReference type="PATRIC" id="fig|1141660.3.peg.980"/>
<keyword evidence="4" id="KW-1185">Reference proteome</keyword>
<dbReference type="OrthoDB" id="6454803at2"/>
<dbReference type="SUPFAM" id="SSF54523">
    <property type="entry name" value="Pili subunits"/>
    <property type="match status" value="1"/>
</dbReference>
<dbReference type="EMBL" id="AKKN01000005">
    <property type="protein sequence ID" value="EKT60124.1"/>
    <property type="molecule type" value="Genomic_DNA"/>
</dbReference>
<dbReference type="RefSeq" id="WP_008914831.1">
    <property type="nucleotide sequence ID" value="NZ_CM001773.1"/>
</dbReference>
<name>K8WHU9_9GAMM</name>
<dbReference type="NCBIfam" id="TIGR02532">
    <property type="entry name" value="IV_pilin_GFxxxE"/>
    <property type="match status" value="1"/>
</dbReference>
<evidence type="ECO:0000313" key="3">
    <source>
        <dbReference type="EMBL" id="EKT60124.1"/>
    </source>
</evidence>
<dbReference type="InterPro" id="IPR012902">
    <property type="entry name" value="N_methyl_site"/>
</dbReference>
<dbReference type="GO" id="GO:0016020">
    <property type="term" value="C:membrane"/>
    <property type="evidence" value="ECO:0007669"/>
    <property type="project" value="UniProtKB-SubCell"/>
</dbReference>
<keyword evidence="2" id="KW-1133">Transmembrane helix</keyword>
<reference evidence="3 4" key="1">
    <citation type="journal article" date="2012" name="BMC Genomics">
        <title>Comparative genomics of bacteria in the genus Providencia isolated from wild Drosophila melanogaster.</title>
        <authorList>
            <person name="Galac M.R."/>
            <person name="Lazzaro B.P."/>
        </authorList>
    </citation>
    <scope>NUCLEOTIDE SEQUENCE [LARGE SCALE GENOMIC DNA]</scope>
    <source>
        <strain evidence="3 4">DSM 19967</strain>
    </source>
</reference>
<dbReference type="HOGENOM" id="CLU_118590_2_0_6"/>
<evidence type="ECO:0000313" key="4">
    <source>
        <dbReference type="Proteomes" id="UP000010290"/>
    </source>
</evidence>
<organism evidence="3 4">
    <name type="scientific">Providencia sneebia DSM 19967</name>
    <dbReference type="NCBI Taxonomy" id="1141660"/>
    <lineage>
        <taxon>Bacteria</taxon>
        <taxon>Pseudomonadati</taxon>
        <taxon>Pseudomonadota</taxon>
        <taxon>Gammaproteobacteria</taxon>
        <taxon>Enterobacterales</taxon>
        <taxon>Morganellaceae</taxon>
        <taxon>Providencia</taxon>
    </lineage>
</organism>
<evidence type="ECO:0000256" key="1">
    <source>
        <dbReference type="ARBA" id="ARBA00004167"/>
    </source>
</evidence>
<comment type="caution">
    <text evidence="3">The sequence shown here is derived from an EMBL/GenBank/DDBJ whole genome shotgun (WGS) entry which is preliminary data.</text>
</comment>
<comment type="subcellular location">
    <subcellularLocation>
        <location evidence="1">Membrane</location>
        <topology evidence="1">Single-pass membrane protein</topology>
    </subcellularLocation>
</comment>
<proteinExistence type="predicted"/>
<dbReference type="Pfam" id="PF07963">
    <property type="entry name" value="N_methyl"/>
    <property type="match status" value="1"/>
</dbReference>
<keyword evidence="2" id="KW-0812">Transmembrane</keyword>
<keyword evidence="2" id="KW-0472">Membrane</keyword>
<feature type="transmembrane region" description="Helical" evidence="2">
    <location>
        <begin position="12"/>
        <end position="30"/>
    </location>
</feature>
<dbReference type="Proteomes" id="UP000010290">
    <property type="component" value="Chromosome"/>
</dbReference>
<evidence type="ECO:0000256" key="2">
    <source>
        <dbReference type="SAM" id="Phobius"/>
    </source>
</evidence>
<accession>K8WHU9</accession>
<evidence type="ECO:0008006" key="5">
    <source>
        <dbReference type="Google" id="ProtNLM"/>
    </source>
</evidence>